<reference evidence="1" key="1">
    <citation type="submission" date="2021-05" db="EMBL/GenBank/DDBJ databases">
        <authorList>
            <person name="Alioto T."/>
            <person name="Alioto T."/>
            <person name="Gomez Garrido J."/>
        </authorList>
    </citation>
    <scope>NUCLEOTIDE SEQUENCE</scope>
</reference>
<protein>
    <submittedName>
        <fullName evidence="1">Uncharacterized protein</fullName>
    </submittedName>
</protein>
<name>A0A8D8LQR6_9HEMI</name>
<proteinExistence type="predicted"/>
<dbReference type="AlphaFoldDB" id="A0A8D8LQR6"/>
<dbReference type="EMBL" id="HBUF01026606">
    <property type="protein sequence ID" value="CAG6613093.1"/>
    <property type="molecule type" value="Transcribed_RNA"/>
</dbReference>
<evidence type="ECO:0000313" key="1">
    <source>
        <dbReference type="EMBL" id="CAG6613093.1"/>
    </source>
</evidence>
<accession>A0A8D8LQR6</accession>
<organism evidence="1">
    <name type="scientific">Cacopsylla melanoneura</name>
    <dbReference type="NCBI Taxonomy" id="428564"/>
    <lineage>
        <taxon>Eukaryota</taxon>
        <taxon>Metazoa</taxon>
        <taxon>Ecdysozoa</taxon>
        <taxon>Arthropoda</taxon>
        <taxon>Hexapoda</taxon>
        <taxon>Insecta</taxon>
        <taxon>Pterygota</taxon>
        <taxon>Neoptera</taxon>
        <taxon>Paraneoptera</taxon>
        <taxon>Hemiptera</taxon>
        <taxon>Sternorrhyncha</taxon>
        <taxon>Psylloidea</taxon>
        <taxon>Psyllidae</taxon>
        <taxon>Psyllinae</taxon>
        <taxon>Cacopsylla</taxon>
    </lineage>
</organism>
<sequence length="112" mass="13329">MPFFQIIPQFQCILFTQAECSRELNYGLVLKIIHVINHLSNKAFKTPCMSWNMKFQLSRRPWTRNFQLSINVEYPMTLGVHSTHGARQGLPYTLHFYRVVSFNLRHRKKKTT</sequence>